<dbReference type="InterPro" id="IPR005026">
    <property type="entry name" value="SAPAP"/>
</dbReference>
<keyword evidence="4" id="KW-1185">Reference proteome</keyword>
<sequence length="623" mass="68938">MDRPQRDKELGKERPKQPASITNFLGRIGRRIRSRSPVAKRNQAVHAKEANGTNGRMSNGAALDAEHNAPEDMSGDEKENTQYFTPPSTPSVPSAPTSVSSRFGAAWGRLSGRKKKAKVNQSNDNILPSSIDDESMDSTPRRESNLKSPRFYASEGNLAHVTMQRGIEIPEEMSGVQHTFVSEDNLASTDFEPVYKTPSYIRISRALNGYTKPTSPAQDSPVRALGKSLVERRLEQFREPKNDYWSTPTRSLHSNNSQSRTPLANSSFDHSAAFPQPRAMGNDISTPAPIKSLITKFDSLHLCSAEKSNSAAAENEKIQPHRILINQPEPCCLETPVSFGNEASTNDSNATLTQQNGNGVQKSGQESRDEENEESKENGHSSSEVEKKPVEINGGVNGFEKDASENSPDLIISNGVNHKEEFSIPNSGEDFARLSEKTRSDLQKRIDEASRDLETDSTVTEDAATNLRVAIGKGQLLLKKKFAKFDELVHKNLNPIEGDLQPAKLDDLHGYWALIAIELTDVDECFEKVTRWKAAGWNLKESENVVQQNGHSGMNGTKPVQNGTRPAVHRPKVSTKPKLTHEQKEQQTEKQKAAAEMRRKALEEAKLRGRNMKETASADIMIL</sequence>
<dbReference type="EMBL" id="LIAE01010286">
    <property type="protein sequence ID" value="PAV64018.1"/>
    <property type="molecule type" value="Genomic_DNA"/>
</dbReference>
<dbReference type="AlphaFoldDB" id="A0A2A2JQM7"/>
<dbReference type="OrthoDB" id="10036956at2759"/>
<dbReference type="GO" id="GO:0060090">
    <property type="term" value="F:molecular adaptor activity"/>
    <property type="evidence" value="ECO:0007669"/>
    <property type="project" value="TreeGrafter"/>
</dbReference>
<evidence type="ECO:0000256" key="1">
    <source>
        <dbReference type="ARBA" id="ARBA00008839"/>
    </source>
</evidence>
<accession>A0A2A2JQM7</accession>
<organism evidence="3 4">
    <name type="scientific">Diploscapter pachys</name>
    <dbReference type="NCBI Taxonomy" id="2018661"/>
    <lineage>
        <taxon>Eukaryota</taxon>
        <taxon>Metazoa</taxon>
        <taxon>Ecdysozoa</taxon>
        <taxon>Nematoda</taxon>
        <taxon>Chromadorea</taxon>
        <taxon>Rhabditida</taxon>
        <taxon>Rhabditina</taxon>
        <taxon>Rhabditomorpha</taxon>
        <taxon>Rhabditoidea</taxon>
        <taxon>Rhabditidae</taxon>
        <taxon>Diploscapter</taxon>
    </lineage>
</organism>
<feature type="region of interest" description="Disordered" evidence="2">
    <location>
        <begin position="604"/>
        <end position="623"/>
    </location>
</feature>
<comment type="similarity">
    <text evidence="1">Belongs to the SAPAP family.</text>
</comment>
<dbReference type="GO" id="GO:0098978">
    <property type="term" value="C:glutamatergic synapse"/>
    <property type="evidence" value="ECO:0007669"/>
    <property type="project" value="TreeGrafter"/>
</dbReference>
<evidence type="ECO:0000256" key="2">
    <source>
        <dbReference type="SAM" id="MobiDB-lite"/>
    </source>
</evidence>
<feature type="compositionally biased region" description="Basic and acidic residues" evidence="2">
    <location>
        <begin position="375"/>
        <end position="390"/>
    </location>
</feature>
<feature type="compositionally biased region" description="Basic and acidic residues" evidence="2">
    <location>
        <begin position="604"/>
        <end position="613"/>
    </location>
</feature>
<feature type="compositionally biased region" description="Low complexity" evidence="2">
    <location>
        <begin position="91"/>
        <end position="101"/>
    </location>
</feature>
<evidence type="ECO:0000313" key="3">
    <source>
        <dbReference type="EMBL" id="PAV64018.1"/>
    </source>
</evidence>
<feature type="region of interest" description="Disordered" evidence="2">
    <location>
        <begin position="240"/>
        <end position="283"/>
    </location>
</feature>
<dbReference type="PANTHER" id="PTHR12353">
    <property type="entry name" value="DISKS LARGE-ASSOCIATED PROTEIN DAP SAP90/PSD-95-ASSOCIATED PROTEIN"/>
    <property type="match status" value="1"/>
</dbReference>
<dbReference type="GO" id="GO:0023052">
    <property type="term" value="P:signaling"/>
    <property type="evidence" value="ECO:0007669"/>
    <property type="project" value="InterPro"/>
</dbReference>
<feature type="compositionally biased region" description="Basic and acidic residues" evidence="2">
    <location>
        <begin position="64"/>
        <end position="80"/>
    </location>
</feature>
<proteinExistence type="inferred from homology"/>
<dbReference type="Pfam" id="PF03359">
    <property type="entry name" value="GKAP"/>
    <property type="match status" value="1"/>
</dbReference>
<feature type="region of interest" description="Disordered" evidence="2">
    <location>
        <begin position="548"/>
        <end position="599"/>
    </location>
</feature>
<reference evidence="3 4" key="1">
    <citation type="journal article" date="2017" name="Curr. Biol.">
        <title>Genome architecture and evolution of a unichromosomal asexual nematode.</title>
        <authorList>
            <person name="Fradin H."/>
            <person name="Zegar C."/>
            <person name="Gutwein M."/>
            <person name="Lucas J."/>
            <person name="Kovtun M."/>
            <person name="Corcoran D."/>
            <person name="Baugh L.R."/>
            <person name="Kiontke K."/>
            <person name="Gunsalus K."/>
            <person name="Fitch D.H."/>
            <person name="Piano F."/>
        </authorList>
    </citation>
    <scope>NUCLEOTIDE SEQUENCE [LARGE SCALE GENOMIC DNA]</scope>
    <source>
        <strain evidence="3">PF1309</strain>
    </source>
</reference>
<comment type="caution">
    <text evidence="3">The sequence shown here is derived from an EMBL/GenBank/DDBJ whole genome shotgun (WGS) entry which is preliminary data.</text>
</comment>
<dbReference type="Proteomes" id="UP000218231">
    <property type="component" value="Unassembled WGS sequence"/>
</dbReference>
<feature type="compositionally biased region" description="Polar residues" evidence="2">
    <location>
        <begin position="244"/>
        <end position="269"/>
    </location>
</feature>
<feature type="region of interest" description="Disordered" evidence="2">
    <location>
        <begin position="335"/>
        <end position="411"/>
    </location>
</feature>
<evidence type="ECO:0000313" key="4">
    <source>
        <dbReference type="Proteomes" id="UP000218231"/>
    </source>
</evidence>
<feature type="compositionally biased region" description="Polar residues" evidence="2">
    <location>
        <begin position="548"/>
        <end position="564"/>
    </location>
</feature>
<feature type="compositionally biased region" description="Polar residues" evidence="2">
    <location>
        <begin position="119"/>
        <end position="128"/>
    </location>
</feature>
<dbReference type="STRING" id="2018661.A0A2A2JQM7"/>
<protein>
    <submittedName>
        <fullName evidence="3">Uncharacterized protein</fullName>
    </submittedName>
</protein>
<feature type="compositionally biased region" description="Basic and acidic residues" evidence="2">
    <location>
        <begin position="1"/>
        <end position="16"/>
    </location>
</feature>
<dbReference type="GO" id="GO:0099572">
    <property type="term" value="C:postsynaptic specialization"/>
    <property type="evidence" value="ECO:0007669"/>
    <property type="project" value="TreeGrafter"/>
</dbReference>
<name>A0A2A2JQM7_9BILA</name>
<feature type="compositionally biased region" description="Polar residues" evidence="2">
    <location>
        <begin position="341"/>
        <end position="362"/>
    </location>
</feature>
<feature type="region of interest" description="Disordered" evidence="2">
    <location>
        <begin position="1"/>
        <end position="147"/>
    </location>
</feature>
<feature type="compositionally biased region" description="Basic and acidic residues" evidence="2">
    <location>
        <begin position="579"/>
        <end position="599"/>
    </location>
</feature>
<gene>
    <name evidence="3" type="ORF">WR25_04935</name>
</gene>
<dbReference type="PANTHER" id="PTHR12353:SF31">
    <property type="entry name" value="LD44824P"/>
    <property type="match status" value="1"/>
</dbReference>